<evidence type="ECO:0000313" key="1">
    <source>
        <dbReference type="EMBL" id="MBX44003.1"/>
    </source>
</evidence>
<organism evidence="1">
    <name type="scientific">Rhizophora mucronata</name>
    <name type="common">Asiatic mangrove</name>
    <dbReference type="NCBI Taxonomy" id="61149"/>
    <lineage>
        <taxon>Eukaryota</taxon>
        <taxon>Viridiplantae</taxon>
        <taxon>Streptophyta</taxon>
        <taxon>Embryophyta</taxon>
        <taxon>Tracheophyta</taxon>
        <taxon>Spermatophyta</taxon>
        <taxon>Magnoliopsida</taxon>
        <taxon>eudicotyledons</taxon>
        <taxon>Gunneridae</taxon>
        <taxon>Pentapetalae</taxon>
        <taxon>rosids</taxon>
        <taxon>fabids</taxon>
        <taxon>Malpighiales</taxon>
        <taxon>Rhizophoraceae</taxon>
        <taxon>Rhizophora</taxon>
    </lineage>
</organism>
<name>A0A2P2NNE9_RHIMU</name>
<sequence length="46" mass="5158">MIFFLPPILSLISVIDNIQISVILTLSLLASEHGHSCMQFLRETIC</sequence>
<reference evidence="1" key="1">
    <citation type="submission" date="2018-02" db="EMBL/GenBank/DDBJ databases">
        <title>Rhizophora mucronata_Transcriptome.</title>
        <authorList>
            <person name="Meera S.P."/>
            <person name="Sreeshan A."/>
            <person name="Augustine A."/>
        </authorList>
    </citation>
    <scope>NUCLEOTIDE SEQUENCE</scope>
    <source>
        <tissue evidence="1">Leaf</tissue>
    </source>
</reference>
<protein>
    <submittedName>
        <fullName evidence="1">Uncharacterized protein</fullName>
    </submittedName>
</protein>
<dbReference type="EMBL" id="GGEC01063519">
    <property type="protein sequence ID" value="MBX44003.1"/>
    <property type="molecule type" value="Transcribed_RNA"/>
</dbReference>
<dbReference type="AlphaFoldDB" id="A0A2P2NNE9"/>
<accession>A0A2P2NNE9</accession>
<proteinExistence type="predicted"/>